<gene>
    <name evidence="1" type="ORF">HNI00_07970</name>
    <name evidence="2" type="ORF">HNI00_18050</name>
</gene>
<dbReference type="PANTHER" id="PTHR30298">
    <property type="entry name" value="H REPEAT-ASSOCIATED PREDICTED TRANSPOSASE"/>
    <property type="match status" value="1"/>
</dbReference>
<dbReference type="KEGG" id="tog:HNI00_07970"/>
<organism evidence="1">
    <name type="scientific">Thermoleptolyngbya oregonensis NK1-22</name>
    <dbReference type="NCBI Taxonomy" id="2547457"/>
    <lineage>
        <taxon>Bacteria</taxon>
        <taxon>Bacillati</taxon>
        <taxon>Cyanobacteriota</taxon>
        <taxon>Cyanophyceae</taxon>
        <taxon>Oculatellales</taxon>
        <taxon>Oculatellaceae</taxon>
        <taxon>Thermoleptolyngbya</taxon>
    </lineage>
</organism>
<accession>A0AA96Y4G9</accession>
<evidence type="ECO:0000313" key="1">
    <source>
        <dbReference type="EMBL" id="WOB43101.1"/>
    </source>
</evidence>
<reference evidence="1" key="1">
    <citation type="submission" date="2020-05" db="EMBL/GenBank/DDBJ databases">
        <authorList>
            <person name="Zhu T."/>
            <person name="Keshari N."/>
            <person name="Lu X."/>
        </authorList>
    </citation>
    <scope>NUCLEOTIDE SEQUENCE</scope>
    <source>
        <strain evidence="1">NK1-22</strain>
    </source>
</reference>
<dbReference type="KEGG" id="tog:HNI00_18050"/>
<dbReference type="EMBL" id="CP053540">
    <property type="protein sequence ID" value="WOB43101.1"/>
    <property type="molecule type" value="Genomic_DNA"/>
</dbReference>
<dbReference type="InterPro" id="IPR047647">
    <property type="entry name" value="ISAs1_transpos"/>
</dbReference>
<name>A0AA96Y4G9_9CYAN</name>
<dbReference type="AlphaFoldDB" id="A0AA96Y4G9"/>
<dbReference type="EMBL" id="CP053540">
    <property type="protein sequence ID" value="WOB44841.1"/>
    <property type="molecule type" value="Genomic_DNA"/>
</dbReference>
<dbReference type="InterPro" id="IPR051698">
    <property type="entry name" value="Transposase_11-like"/>
</dbReference>
<protein>
    <submittedName>
        <fullName evidence="1">ISAs1 family transposase</fullName>
    </submittedName>
</protein>
<sequence>MRCTPKKTVCEIIDVGNHYCIGLKANQRKLLEQAQQCAQTQVPLSSHEFLDTSHGRVVTRRVRVFAAPPELSQDWQALAAFVCVERSGVRQRQPFKRQSWFIISQVIDAQQLSGMIQAHRGTTENKLHWVKDVVQGEDASRIHAANPATLMALLRSWAISLFRKAGYSSITKAIRLFQHDLPTLISFI</sequence>
<evidence type="ECO:0000313" key="2">
    <source>
        <dbReference type="EMBL" id="WOB44841.1"/>
    </source>
</evidence>
<dbReference type="NCBIfam" id="NF033564">
    <property type="entry name" value="transpos_ISAs1"/>
    <property type="match status" value="1"/>
</dbReference>
<proteinExistence type="predicted"/>
<dbReference type="PANTHER" id="PTHR30298:SF0">
    <property type="entry name" value="PROTEIN YBFL-RELATED"/>
    <property type="match status" value="1"/>
</dbReference>